<feature type="transmembrane region" description="Helical" evidence="11">
    <location>
        <begin position="231"/>
        <end position="251"/>
    </location>
</feature>
<dbReference type="InterPro" id="IPR000537">
    <property type="entry name" value="UbiA_prenyltransferase"/>
</dbReference>
<comment type="caution">
    <text evidence="11">Lacks conserved residue(s) required for the propagation of feature annotation.</text>
</comment>
<reference evidence="13 14" key="1">
    <citation type="submission" date="2024-09" db="EMBL/GenBank/DDBJ databases">
        <authorList>
            <person name="Zhang Z.-H."/>
        </authorList>
    </citation>
    <scope>NUCLEOTIDE SEQUENCE [LARGE SCALE GENOMIC DNA]</scope>
    <source>
        <strain evidence="13 14">HHTR114</strain>
    </source>
</reference>
<evidence type="ECO:0000256" key="10">
    <source>
        <dbReference type="ARBA" id="ARBA00023136"/>
    </source>
</evidence>
<keyword evidence="5 11" id="KW-0997">Cell inner membrane</keyword>
<accession>A0ABW1KX16</accession>
<evidence type="ECO:0000256" key="7">
    <source>
        <dbReference type="ARBA" id="ARBA00022688"/>
    </source>
</evidence>
<dbReference type="EMBL" id="JBHPON010000001">
    <property type="protein sequence ID" value="MFC6035213.1"/>
    <property type="molecule type" value="Genomic_DNA"/>
</dbReference>
<comment type="pathway">
    <text evidence="11">Cofactor biosynthesis; ubiquinone biosynthesis.</text>
</comment>
<name>A0ABW1KX16_9PROT</name>
<organism evidence="13 14">
    <name type="scientific">Hyphococcus aureus</name>
    <dbReference type="NCBI Taxonomy" id="2666033"/>
    <lineage>
        <taxon>Bacteria</taxon>
        <taxon>Pseudomonadati</taxon>
        <taxon>Pseudomonadota</taxon>
        <taxon>Alphaproteobacteria</taxon>
        <taxon>Parvularculales</taxon>
        <taxon>Parvularculaceae</taxon>
        <taxon>Hyphococcus</taxon>
    </lineage>
</organism>
<keyword evidence="10 11" id="KW-0472">Membrane</keyword>
<keyword evidence="7 11" id="KW-0831">Ubiquinone biosynthesis</keyword>
<dbReference type="InterPro" id="IPR030470">
    <property type="entry name" value="UbiA_prenylTrfase_CS"/>
</dbReference>
<sequence>MNNPAAPIATPDAVPGNWVARAPGFAQPYLRLMRADRPVGTWLLLIPCFWGLALAAAAGYAGLHLIWYAALMSAGAYVMRGAGCAYNDIVDRDFDAKVERTALRPIPAGQISVKQAWGFLVFLSFIGLAVLLQFNRFTILLGVGSLALVTAYPFMKRITWWPQAWLGLTFNWGALVGYAAASGTLEPQAFAIYAAGICWTLFYDTIYAHQDTEDDALIGVKSTALRLGRKTLPALGLFFAMTITLFALAGTLIHAHVLYYVMLLPAAAHFVWQLKHLDIHDSNICLGLFKSNRNAGLLLLLSPLCELAIRSL</sequence>
<keyword evidence="6 11" id="KW-0808">Transferase</keyword>
<evidence type="ECO:0000313" key="14">
    <source>
        <dbReference type="Proteomes" id="UP001596116"/>
    </source>
</evidence>
<keyword evidence="14" id="KW-1185">Reference proteome</keyword>
<dbReference type="PANTHER" id="PTHR11048:SF28">
    <property type="entry name" value="4-HYDROXYBENZOATE POLYPRENYLTRANSFERASE, MITOCHONDRIAL"/>
    <property type="match status" value="1"/>
</dbReference>
<comment type="caution">
    <text evidence="13">The sequence shown here is derived from an EMBL/GenBank/DDBJ whole genome shotgun (WGS) entry which is preliminary data.</text>
</comment>
<keyword evidence="11" id="KW-0460">Magnesium</keyword>
<evidence type="ECO:0000256" key="6">
    <source>
        <dbReference type="ARBA" id="ARBA00022679"/>
    </source>
</evidence>
<evidence type="ECO:0000256" key="4">
    <source>
        <dbReference type="ARBA" id="ARBA00022475"/>
    </source>
</evidence>
<comment type="function">
    <text evidence="11">Catalyzes the prenylation of para-hydroxybenzoate (PHB) with an all-trans polyprenyl group. Mediates the second step in the final reaction sequence of ubiquinone-8 (UQ-8) biosynthesis, which is the condensation of the polyisoprenoid side chain with PHB, generating the first membrane-bound Q intermediate 3-octaprenyl-4-hydroxybenzoate.</text>
</comment>
<comment type="similarity">
    <text evidence="3 11">Belongs to the UbiA prenyltransferase family.</text>
</comment>
<keyword evidence="9 11" id="KW-1133">Transmembrane helix</keyword>
<gene>
    <name evidence="11 13" type="primary">ubiA</name>
    <name evidence="13" type="ORF">ACFMB1_06630</name>
</gene>
<dbReference type="HAMAP" id="MF_01635">
    <property type="entry name" value="UbiA"/>
    <property type="match status" value="1"/>
</dbReference>
<dbReference type="PROSITE" id="PS00943">
    <property type="entry name" value="UBIA"/>
    <property type="match status" value="1"/>
</dbReference>
<proteinExistence type="inferred from homology"/>
<keyword evidence="8 11" id="KW-0812">Transmembrane</keyword>
<evidence type="ECO:0000256" key="3">
    <source>
        <dbReference type="ARBA" id="ARBA00005985"/>
    </source>
</evidence>
<dbReference type="Proteomes" id="UP001596116">
    <property type="component" value="Unassembled WGS sequence"/>
</dbReference>
<dbReference type="NCBIfam" id="TIGR01474">
    <property type="entry name" value="ubiA_proteo"/>
    <property type="match status" value="1"/>
</dbReference>
<evidence type="ECO:0000256" key="5">
    <source>
        <dbReference type="ARBA" id="ARBA00022519"/>
    </source>
</evidence>
<evidence type="ECO:0000256" key="2">
    <source>
        <dbReference type="ARBA" id="ARBA00004141"/>
    </source>
</evidence>
<dbReference type="CDD" id="cd13959">
    <property type="entry name" value="PT_UbiA_COQ2"/>
    <property type="match status" value="1"/>
</dbReference>
<dbReference type="Gene3D" id="1.10.357.140">
    <property type="entry name" value="UbiA prenyltransferase"/>
    <property type="match status" value="1"/>
</dbReference>
<dbReference type="PANTHER" id="PTHR11048">
    <property type="entry name" value="PRENYLTRANSFERASES"/>
    <property type="match status" value="1"/>
</dbReference>
<evidence type="ECO:0000256" key="11">
    <source>
        <dbReference type="HAMAP-Rule" id="MF_01635"/>
    </source>
</evidence>
<dbReference type="InterPro" id="IPR039653">
    <property type="entry name" value="Prenyltransferase"/>
</dbReference>
<dbReference type="RefSeq" id="WP_379881494.1">
    <property type="nucleotide sequence ID" value="NZ_JBHPON010000001.1"/>
</dbReference>
<comment type="cofactor">
    <cofactor evidence="1 11">
        <name>Mg(2+)</name>
        <dbReference type="ChEBI" id="CHEBI:18420"/>
    </cofactor>
</comment>
<feature type="transmembrane region" description="Helical" evidence="11">
    <location>
        <begin position="39"/>
        <end position="60"/>
    </location>
</feature>
<evidence type="ECO:0000256" key="1">
    <source>
        <dbReference type="ARBA" id="ARBA00001946"/>
    </source>
</evidence>
<dbReference type="GO" id="GO:0008412">
    <property type="term" value="F:4-hydroxybenzoate polyprenyltransferase activity"/>
    <property type="evidence" value="ECO:0007669"/>
    <property type="project" value="UniProtKB-EC"/>
</dbReference>
<dbReference type="EC" id="2.5.1.39" evidence="11 12"/>
<comment type="subcellular location">
    <subcellularLocation>
        <location evidence="11">Cell inner membrane</location>
        <topology evidence="11">Multi-pass membrane protein</topology>
    </subcellularLocation>
    <subcellularLocation>
        <location evidence="2">Membrane</location>
        <topology evidence="2">Multi-pass membrane protein</topology>
    </subcellularLocation>
</comment>
<comment type="catalytic activity">
    <reaction evidence="11">
        <text>all-trans-octaprenyl diphosphate + 4-hydroxybenzoate = 4-hydroxy-3-(all-trans-octaprenyl)benzoate + diphosphate</text>
        <dbReference type="Rhea" id="RHEA:27782"/>
        <dbReference type="ChEBI" id="CHEBI:1617"/>
        <dbReference type="ChEBI" id="CHEBI:17879"/>
        <dbReference type="ChEBI" id="CHEBI:33019"/>
        <dbReference type="ChEBI" id="CHEBI:57711"/>
        <dbReference type="EC" id="2.5.1.39"/>
    </reaction>
</comment>
<dbReference type="Gene3D" id="1.20.120.1780">
    <property type="entry name" value="UbiA prenyltransferase"/>
    <property type="match status" value="1"/>
</dbReference>
<dbReference type="InterPro" id="IPR006370">
    <property type="entry name" value="HB_polyprenyltransferase-like"/>
</dbReference>
<evidence type="ECO:0000256" key="8">
    <source>
        <dbReference type="ARBA" id="ARBA00022692"/>
    </source>
</evidence>
<evidence type="ECO:0000256" key="9">
    <source>
        <dbReference type="ARBA" id="ARBA00022989"/>
    </source>
</evidence>
<dbReference type="InterPro" id="IPR044878">
    <property type="entry name" value="UbiA_sf"/>
</dbReference>
<feature type="transmembrane region" description="Helical" evidence="11">
    <location>
        <begin position="111"/>
        <end position="131"/>
    </location>
</feature>
<feature type="transmembrane region" description="Helical" evidence="11">
    <location>
        <begin position="66"/>
        <end position="90"/>
    </location>
</feature>
<evidence type="ECO:0000313" key="13">
    <source>
        <dbReference type="EMBL" id="MFC6035213.1"/>
    </source>
</evidence>
<evidence type="ECO:0000256" key="12">
    <source>
        <dbReference type="NCBIfam" id="TIGR01474"/>
    </source>
</evidence>
<keyword evidence="4 11" id="KW-1003">Cell membrane</keyword>
<protein>
    <recommendedName>
        <fullName evidence="11 12">4-hydroxybenzoate octaprenyltransferase</fullName>
        <ecNumber evidence="11 12">2.5.1.39</ecNumber>
    </recommendedName>
    <alternativeName>
        <fullName evidence="11">4-HB polyprenyltransferase</fullName>
    </alternativeName>
</protein>
<dbReference type="Pfam" id="PF01040">
    <property type="entry name" value="UbiA"/>
    <property type="match status" value="1"/>
</dbReference>